<name>A0AAV4ZKA3_9HYPH</name>
<dbReference type="InterPro" id="IPR000160">
    <property type="entry name" value="GGDEF_dom"/>
</dbReference>
<dbReference type="InterPro" id="IPR029787">
    <property type="entry name" value="Nucleotide_cyclase"/>
</dbReference>
<dbReference type="GO" id="GO:0043709">
    <property type="term" value="P:cell adhesion involved in single-species biofilm formation"/>
    <property type="evidence" value="ECO:0007669"/>
    <property type="project" value="TreeGrafter"/>
</dbReference>
<organism evidence="6 7">
    <name type="scientific">Methylobacterium hispanicum</name>
    <dbReference type="NCBI Taxonomy" id="270350"/>
    <lineage>
        <taxon>Bacteria</taxon>
        <taxon>Pseudomonadati</taxon>
        <taxon>Pseudomonadota</taxon>
        <taxon>Alphaproteobacteria</taxon>
        <taxon>Hyphomicrobiales</taxon>
        <taxon>Methylobacteriaceae</taxon>
        <taxon>Methylobacterium</taxon>
    </lineage>
</organism>
<comment type="caution">
    <text evidence="6">The sequence shown here is derived from an EMBL/GenBank/DDBJ whole genome shotgun (WGS) entry which is preliminary data.</text>
</comment>
<dbReference type="Pfam" id="PF00990">
    <property type="entry name" value="GGDEF"/>
    <property type="match status" value="1"/>
</dbReference>
<dbReference type="CDD" id="cd01949">
    <property type="entry name" value="GGDEF"/>
    <property type="match status" value="1"/>
</dbReference>
<dbReference type="GO" id="GO:1902201">
    <property type="term" value="P:negative regulation of bacterial-type flagellum-dependent cell motility"/>
    <property type="evidence" value="ECO:0007669"/>
    <property type="project" value="TreeGrafter"/>
</dbReference>
<dbReference type="SUPFAM" id="SSF55073">
    <property type="entry name" value="Nucleotide cyclase"/>
    <property type="match status" value="1"/>
</dbReference>
<reference evidence="6" key="2">
    <citation type="submission" date="2021-08" db="EMBL/GenBank/DDBJ databases">
        <authorList>
            <person name="Tani A."/>
            <person name="Ola A."/>
            <person name="Ogura Y."/>
            <person name="Katsura K."/>
            <person name="Hayashi T."/>
        </authorList>
    </citation>
    <scope>NUCLEOTIDE SEQUENCE</scope>
    <source>
        <strain evidence="6">DSM 16372</strain>
    </source>
</reference>
<dbReference type="InterPro" id="IPR043128">
    <property type="entry name" value="Rev_trsase/Diguanyl_cyclase"/>
</dbReference>
<dbReference type="InterPro" id="IPR050469">
    <property type="entry name" value="Diguanylate_Cyclase"/>
</dbReference>
<evidence type="ECO:0000259" key="5">
    <source>
        <dbReference type="PROSITE" id="PS50887"/>
    </source>
</evidence>
<dbReference type="PANTHER" id="PTHR45138:SF9">
    <property type="entry name" value="DIGUANYLATE CYCLASE DGCM-RELATED"/>
    <property type="match status" value="1"/>
</dbReference>
<evidence type="ECO:0000256" key="2">
    <source>
        <dbReference type="ARBA" id="ARBA00034247"/>
    </source>
</evidence>
<dbReference type="PANTHER" id="PTHR45138">
    <property type="entry name" value="REGULATORY COMPONENTS OF SENSORY TRANSDUCTION SYSTEM"/>
    <property type="match status" value="1"/>
</dbReference>
<dbReference type="RefSeq" id="WP_082773126.1">
    <property type="nucleotide sequence ID" value="NZ_BPQO01000008.1"/>
</dbReference>
<sequence length="294" mass="31315">MPGSRAAALRRAQEAVQGSVGGPARDPARDPAQDDGFSLFDAEEAVIGRADVMLSRLSEVADGVQELAGAYRRGTREQRRLVRMSDRMQLELQRVNQRMAEQQRELQALNAALSGEIEHRTRLEAELRRLIDTDHLTGALTRRRFLEVAELAWPRAAGGACLLMLDLDRFKRINDGHGHAAGDAALVAFAATCRGILRPGDAFGRTGGEEFAILLPETGPDEGLARAEGLRRAVADTPVQTERGALSISVSVGLAACAPGEPLAGALKRADAALYAAKNGGRDRVRAAAAPGTA</sequence>
<feature type="domain" description="GGDEF" evidence="5">
    <location>
        <begin position="158"/>
        <end position="290"/>
    </location>
</feature>
<comment type="catalytic activity">
    <reaction evidence="2">
        <text>2 GTP = 3',3'-c-di-GMP + 2 diphosphate</text>
        <dbReference type="Rhea" id="RHEA:24898"/>
        <dbReference type="ChEBI" id="CHEBI:33019"/>
        <dbReference type="ChEBI" id="CHEBI:37565"/>
        <dbReference type="ChEBI" id="CHEBI:58805"/>
        <dbReference type="EC" id="2.7.7.65"/>
    </reaction>
</comment>
<evidence type="ECO:0000256" key="3">
    <source>
        <dbReference type="SAM" id="Coils"/>
    </source>
</evidence>
<keyword evidence="7" id="KW-1185">Reference proteome</keyword>
<dbReference type="GO" id="GO:0052621">
    <property type="term" value="F:diguanylate cyclase activity"/>
    <property type="evidence" value="ECO:0007669"/>
    <property type="project" value="UniProtKB-EC"/>
</dbReference>
<evidence type="ECO:0000256" key="4">
    <source>
        <dbReference type="SAM" id="MobiDB-lite"/>
    </source>
</evidence>
<reference evidence="6" key="1">
    <citation type="journal article" date="2016" name="Front. Microbiol.">
        <title>Genome Sequence of the Piezophilic, Mesophilic Sulfate-Reducing Bacterium Desulfovibrio indicus J2T.</title>
        <authorList>
            <person name="Cao J."/>
            <person name="Maignien L."/>
            <person name="Shao Z."/>
            <person name="Alain K."/>
            <person name="Jebbar M."/>
        </authorList>
    </citation>
    <scope>NUCLEOTIDE SEQUENCE</scope>
    <source>
        <strain evidence="6">DSM 16372</strain>
    </source>
</reference>
<dbReference type="NCBIfam" id="TIGR00254">
    <property type="entry name" value="GGDEF"/>
    <property type="match status" value="1"/>
</dbReference>
<feature type="coiled-coil region" evidence="3">
    <location>
        <begin position="85"/>
        <end position="112"/>
    </location>
</feature>
<dbReference type="GO" id="GO:0005886">
    <property type="term" value="C:plasma membrane"/>
    <property type="evidence" value="ECO:0007669"/>
    <property type="project" value="TreeGrafter"/>
</dbReference>
<dbReference type="PROSITE" id="PS50887">
    <property type="entry name" value="GGDEF"/>
    <property type="match status" value="1"/>
</dbReference>
<protein>
    <recommendedName>
        <fullName evidence="1">diguanylate cyclase</fullName>
        <ecNumber evidence="1">2.7.7.65</ecNumber>
    </recommendedName>
</protein>
<evidence type="ECO:0000313" key="6">
    <source>
        <dbReference type="EMBL" id="GJD88822.1"/>
    </source>
</evidence>
<keyword evidence="3" id="KW-0175">Coiled coil</keyword>
<dbReference type="Proteomes" id="UP001055247">
    <property type="component" value="Unassembled WGS sequence"/>
</dbReference>
<gene>
    <name evidence="6" type="ORF">BHAOGJBA_2343</name>
</gene>
<dbReference type="AlphaFoldDB" id="A0AAV4ZKA3"/>
<dbReference type="SMART" id="SM00267">
    <property type="entry name" value="GGDEF"/>
    <property type="match status" value="1"/>
</dbReference>
<accession>A0AAV4ZKA3</accession>
<feature type="region of interest" description="Disordered" evidence="4">
    <location>
        <begin position="1"/>
        <end position="35"/>
    </location>
</feature>
<evidence type="ECO:0000313" key="7">
    <source>
        <dbReference type="Proteomes" id="UP001055247"/>
    </source>
</evidence>
<dbReference type="Gene3D" id="3.30.70.270">
    <property type="match status" value="1"/>
</dbReference>
<dbReference type="EC" id="2.7.7.65" evidence="1"/>
<proteinExistence type="predicted"/>
<evidence type="ECO:0000256" key="1">
    <source>
        <dbReference type="ARBA" id="ARBA00012528"/>
    </source>
</evidence>
<dbReference type="EMBL" id="BPQO01000008">
    <property type="protein sequence ID" value="GJD88822.1"/>
    <property type="molecule type" value="Genomic_DNA"/>
</dbReference>